<protein>
    <recommendedName>
        <fullName evidence="1">Farnesoic acid O-methyl transferase domain-containing protein</fullName>
    </recommendedName>
</protein>
<dbReference type="InterPro" id="IPR022041">
    <property type="entry name" value="Methyltransf_FA"/>
</dbReference>
<dbReference type="EMBL" id="CACVKT020002750">
    <property type="protein sequence ID" value="CAC5379870.1"/>
    <property type="molecule type" value="Genomic_DNA"/>
</dbReference>
<evidence type="ECO:0000259" key="1">
    <source>
        <dbReference type="Pfam" id="PF12248"/>
    </source>
</evidence>
<proteinExistence type="predicted"/>
<name>A0A6J8B994_MYTCO</name>
<dbReference type="Proteomes" id="UP000507470">
    <property type="component" value="Unassembled WGS sequence"/>
</dbReference>
<evidence type="ECO:0000313" key="2">
    <source>
        <dbReference type="EMBL" id="CAC5379870.1"/>
    </source>
</evidence>
<gene>
    <name evidence="2" type="ORF">MCOR_15878</name>
</gene>
<feature type="domain" description="Farnesoic acid O-methyl transferase" evidence="1">
    <location>
        <begin position="36"/>
        <end position="164"/>
    </location>
</feature>
<organism evidence="2 3">
    <name type="scientific">Mytilus coruscus</name>
    <name type="common">Sea mussel</name>
    <dbReference type="NCBI Taxonomy" id="42192"/>
    <lineage>
        <taxon>Eukaryota</taxon>
        <taxon>Metazoa</taxon>
        <taxon>Spiralia</taxon>
        <taxon>Lophotrochozoa</taxon>
        <taxon>Mollusca</taxon>
        <taxon>Bivalvia</taxon>
        <taxon>Autobranchia</taxon>
        <taxon>Pteriomorphia</taxon>
        <taxon>Mytilida</taxon>
        <taxon>Mytiloidea</taxon>
        <taxon>Mytilidae</taxon>
        <taxon>Mytilinae</taxon>
        <taxon>Mytilus</taxon>
    </lineage>
</organism>
<dbReference type="OrthoDB" id="6044186at2759"/>
<evidence type="ECO:0000313" key="3">
    <source>
        <dbReference type="Proteomes" id="UP000507470"/>
    </source>
</evidence>
<keyword evidence="3" id="KW-1185">Reference proteome</keyword>
<accession>A0A6J8B994</accession>
<dbReference type="AlphaFoldDB" id="A0A6J8B994"/>
<reference evidence="2 3" key="1">
    <citation type="submission" date="2020-06" db="EMBL/GenBank/DDBJ databases">
        <authorList>
            <person name="Li R."/>
            <person name="Bekaert M."/>
        </authorList>
    </citation>
    <scope>NUCLEOTIDE SEQUENCE [LARGE SCALE GENOMIC DNA]</scope>
    <source>
        <strain evidence="3">wild</strain>
    </source>
</reference>
<sequence length="225" mass="25129">MIPISTPDIGNEDAFHTANILDYVIDLEPFGVKAKSVKSIRFDVKACENTFLILSSSDDQTQPLYEVIISGYGNKYAVIRCRNDDSLTSISQNLIAYVELLDDQRQNCSSYKSFWLSWKAGLLQLGDGAIPKSNVIVYGNDVNPLEVNKIFIFSGWGDSAEWTIYVNLDNRFSGFYSACGIQDIRANIDVLYSNSWSKANCAVACGRMDNCLGFNFDSTTTRTNR</sequence>
<dbReference type="Pfam" id="PF12248">
    <property type="entry name" value="Methyltransf_FA"/>
    <property type="match status" value="1"/>
</dbReference>